<dbReference type="PANTHER" id="PTHR33841">
    <property type="entry name" value="DNA METHYLTRANSFERASE YEEA-RELATED"/>
    <property type="match status" value="1"/>
</dbReference>
<dbReference type="Proteomes" id="UP001279642">
    <property type="component" value="Unassembled WGS sequence"/>
</dbReference>
<comment type="similarity">
    <text evidence="1">Belongs to the N(4)/N(6)-methyltransferase family.</text>
</comment>
<dbReference type="GO" id="GO:0032259">
    <property type="term" value="P:methylation"/>
    <property type="evidence" value="ECO:0007669"/>
    <property type="project" value="UniProtKB-KW"/>
</dbReference>
<evidence type="ECO:0000256" key="5">
    <source>
        <dbReference type="ARBA" id="ARBA00022691"/>
    </source>
</evidence>
<evidence type="ECO:0000256" key="1">
    <source>
        <dbReference type="ARBA" id="ARBA00006594"/>
    </source>
</evidence>
<sequence length="526" mass="57318">MALIEGASAAARDYAIASAYALLIGEEKRRKLSAYFTPPALAAAAIEAAEDLIKDKDFPYVLDPACGGGSFLTEISTMLVDRAASRGTSSTRACSKVLERLSGIELDTGLARLSTKLVRRIMTERYDYRRPANGALVWRADALRANLKQRFDLIVGNPPYGKVGRSVAPQILAQAGEAALGGHTNFYALFLVRALDWLRPGGGLVFVLPTSFVAGPYFAGLRREVLARAEVVSIDLHEQREYLFVDAVQDVCLLVLRRKDPKNAAMKGGGWYKLGYIDASGKRHPIGQAEAKPDGEPWTLPVLGLAKGAEVRKTAEKAFTLEDYGYRVRVGKVVPTRERDRLKTKRTKKSLPLLWASDVRPDGSFLYGGSERGENASWYVPATAGPISYCIRGRAVVVQRTSNREQRRRLNAAPVSRTFLRNEGSGGFVAENHVIVLEPTSKKPRVAPEALAHLLNSAPANDRFSAVSGSFSVSARLLARLALPDWARLPDHKDAGYAAKLSRAFSRVGPLLAQLKAPGDLEHAID</sequence>
<keyword evidence="4" id="KW-0808">Transferase</keyword>
<keyword evidence="3 8" id="KW-0489">Methyltransferase</keyword>
<evidence type="ECO:0000313" key="9">
    <source>
        <dbReference type="Proteomes" id="UP001279642"/>
    </source>
</evidence>
<name>A0ABU5EGA4_9PROT</name>
<dbReference type="PANTHER" id="PTHR33841:SF5">
    <property type="entry name" value="DNA METHYLASE (MODIFICATION METHYLASE) (METHYLTRANSFERASE)-RELATED"/>
    <property type="match status" value="1"/>
</dbReference>
<dbReference type="InterPro" id="IPR029063">
    <property type="entry name" value="SAM-dependent_MTases_sf"/>
</dbReference>
<dbReference type="RefSeq" id="WP_320510463.1">
    <property type="nucleotide sequence ID" value="NZ_JAXCLW010000009.1"/>
</dbReference>
<dbReference type="InterPro" id="IPR011639">
    <property type="entry name" value="MethylTrfase_TaqI-like_dom"/>
</dbReference>
<gene>
    <name evidence="8" type="ORF">SMD27_21290</name>
</gene>
<keyword evidence="9" id="KW-1185">Reference proteome</keyword>
<keyword evidence="5" id="KW-0949">S-adenosyl-L-methionine</keyword>
<proteinExistence type="inferred from homology"/>
<feature type="domain" description="Type II methyltransferase M.TaqI-like" evidence="7">
    <location>
        <begin position="135"/>
        <end position="233"/>
    </location>
</feature>
<dbReference type="InterPro" id="IPR002052">
    <property type="entry name" value="DNA_methylase_N6_adenine_CS"/>
</dbReference>
<dbReference type="InterPro" id="IPR050953">
    <property type="entry name" value="N4_N6_ade-DNA_methylase"/>
</dbReference>
<evidence type="ECO:0000313" key="8">
    <source>
        <dbReference type="EMBL" id="MDY0885391.1"/>
    </source>
</evidence>
<dbReference type="GO" id="GO:0008168">
    <property type="term" value="F:methyltransferase activity"/>
    <property type="evidence" value="ECO:0007669"/>
    <property type="project" value="UniProtKB-KW"/>
</dbReference>
<dbReference type="EC" id="2.1.1.72" evidence="2"/>
<dbReference type="SUPFAM" id="SSF53335">
    <property type="entry name" value="S-adenosyl-L-methionine-dependent methyltransferases"/>
    <property type="match status" value="1"/>
</dbReference>
<evidence type="ECO:0000256" key="2">
    <source>
        <dbReference type="ARBA" id="ARBA00011900"/>
    </source>
</evidence>
<dbReference type="Pfam" id="PF07669">
    <property type="entry name" value="Eco57I"/>
    <property type="match status" value="1"/>
</dbReference>
<accession>A0ABU5EGA4</accession>
<dbReference type="EMBL" id="JAXCLW010000009">
    <property type="protein sequence ID" value="MDY0885391.1"/>
    <property type="molecule type" value="Genomic_DNA"/>
</dbReference>
<evidence type="ECO:0000256" key="4">
    <source>
        <dbReference type="ARBA" id="ARBA00022679"/>
    </source>
</evidence>
<dbReference type="PRINTS" id="PR00507">
    <property type="entry name" value="N12N6MTFRASE"/>
</dbReference>
<evidence type="ECO:0000256" key="3">
    <source>
        <dbReference type="ARBA" id="ARBA00022603"/>
    </source>
</evidence>
<organism evidence="8 9">
    <name type="scientific">Dongia soli</name>
    <dbReference type="NCBI Taxonomy" id="600628"/>
    <lineage>
        <taxon>Bacteria</taxon>
        <taxon>Pseudomonadati</taxon>
        <taxon>Pseudomonadota</taxon>
        <taxon>Alphaproteobacteria</taxon>
        <taxon>Rhodospirillales</taxon>
        <taxon>Dongiaceae</taxon>
        <taxon>Dongia</taxon>
    </lineage>
</organism>
<dbReference type="Gene3D" id="3.40.50.150">
    <property type="entry name" value="Vaccinia Virus protein VP39"/>
    <property type="match status" value="1"/>
</dbReference>
<evidence type="ECO:0000256" key="6">
    <source>
        <dbReference type="ARBA" id="ARBA00047942"/>
    </source>
</evidence>
<dbReference type="PROSITE" id="PS00092">
    <property type="entry name" value="N6_MTASE"/>
    <property type="match status" value="1"/>
</dbReference>
<reference evidence="8 9" key="1">
    <citation type="journal article" date="2016" name="Antonie Van Leeuwenhoek">
        <title>Dongia soli sp. nov., isolated from soil from Dokdo, Korea.</title>
        <authorList>
            <person name="Kim D.U."/>
            <person name="Lee H."/>
            <person name="Kim H."/>
            <person name="Kim S.G."/>
            <person name="Ka J.O."/>
        </authorList>
    </citation>
    <scope>NUCLEOTIDE SEQUENCE [LARGE SCALE GENOMIC DNA]</scope>
    <source>
        <strain evidence="8 9">D78</strain>
    </source>
</reference>
<comment type="catalytic activity">
    <reaction evidence="6">
        <text>a 2'-deoxyadenosine in DNA + S-adenosyl-L-methionine = an N(6)-methyl-2'-deoxyadenosine in DNA + S-adenosyl-L-homocysteine + H(+)</text>
        <dbReference type="Rhea" id="RHEA:15197"/>
        <dbReference type="Rhea" id="RHEA-COMP:12418"/>
        <dbReference type="Rhea" id="RHEA-COMP:12419"/>
        <dbReference type="ChEBI" id="CHEBI:15378"/>
        <dbReference type="ChEBI" id="CHEBI:57856"/>
        <dbReference type="ChEBI" id="CHEBI:59789"/>
        <dbReference type="ChEBI" id="CHEBI:90615"/>
        <dbReference type="ChEBI" id="CHEBI:90616"/>
        <dbReference type="EC" id="2.1.1.72"/>
    </reaction>
</comment>
<protein>
    <recommendedName>
        <fullName evidence="2">site-specific DNA-methyltransferase (adenine-specific)</fullName>
        <ecNumber evidence="2">2.1.1.72</ecNumber>
    </recommendedName>
</protein>
<comment type="caution">
    <text evidence="8">The sequence shown here is derived from an EMBL/GenBank/DDBJ whole genome shotgun (WGS) entry which is preliminary data.</text>
</comment>
<evidence type="ECO:0000259" key="7">
    <source>
        <dbReference type="Pfam" id="PF07669"/>
    </source>
</evidence>